<evidence type="ECO:0000256" key="1">
    <source>
        <dbReference type="SAM" id="Phobius"/>
    </source>
</evidence>
<feature type="transmembrane region" description="Helical" evidence="1">
    <location>
        <begin position="164"/>
        <end position="183"/>
    </location>
</feature>
<feature type="transmembrane region" description="Helical" evidence="1">
    <location>
        <begin position="53"/>
        <end position="72"/>
    </location>
</feature>
<comment type="caution">
    <text evidence="2">The sequence shown here is derived from an EMBL/GenBank/DDBJ whole genome shotgun (WGS) entry which is preliminary data.</text>
</comment>
<dbReference type="OrthoDB" id="2802652at2759"/>
<accession>A0A401GEL4</accession>
<organism evidence="2 3">
    <name type="scientific">Sparassis crispa</name>
    <dbReference type="NCBI Taxonomy" id="139825"/>
    <lineage>
        <taxon>Eukaryota</taxon>
        <taxon>Fungi</taxon>
        <taxon>Dikarya</taxon>
        <taxon>Basidiomycota</taxon>
        <taxon>Agaricomycotina</taxon>
        <taxon>Agaricomycetes</taxon>
        <taxon>Polyporales</taxon>
        <taxon>Sparassidaceae</taxon>
        <taxon>Sparassis</taxon>
    </lineage>
</organism>
<dbReference type="AlphaFoldDB" id="A0A401GEL4"/>
<gene>
    <name evidence="2" type="ORF">SCP_0303510</name>
</gene>
<evidence type="ECO:0000313" key="2">
    <source>
        <dbReference type="EMBL" id="GBE80634.1"/>
    </source>
</evidence>
<reference evidence="2 3" key="1">
    <citation type="journal article" date="2018" name="Sci. Rep.">
        <title>Genome sequence of the cauliflower mushroom Sparassis crispa (Hanabiratake) and its association with beneficial usage.</title>
        <authorList>
            <person name="Kiyama R."/>
            <person name="Furutani Y."/>
            <person name="Kawaguchi K."/>
            <person name="Nakanishi T."/>
        </authorList>
    </citation>
    <scope>NUCLEOTIDE SEQUENCE [LARGE SCALE GENOMIC DNA]</scope>
</reference>
<keyword evidence="1" id="KW-1133">Transmembrane helix</keyword>
<dbReference type="GeneID" id="38777551"/>
<dbReference type="Proteomes" id="UP000287166">
    <property type="component" value="Unassembled WGS sequence"/>
</dbReference>
<feature type="transmembrane region" description="Helical" evidence="1">
    <location>
        <begin position="12"/>
        <end position="33"/>
    </location>
</feature>
<feature type="transmembrane region" description="Helical" evidence="1">
    <location>
        <begin position="84"/>
        <end position="110"/>
    </location>
</feature>
<dbReference type="RefSeq" id="XP_027611547.1">
    <property type="nucleotide sequence ID" value="XM_027755746.1"/>
</dbReference>
<name>A0A401GEL4_9APHY</name>
<proteinExistence type="predicted"/>
<dbReference type="InParanoid" id="A0A401GEL4"/>
<feature type="transmembrane region" description="Helical" evidence="1">
    <location>
        <begin position="195"/>
        <end position="219"/>
    </location>
</feature>
<feature type="transmembrane region" description="Helical" evidence="1">
    <location>
        <begin position="116"/>
        <end position="138"/>
    </location>
</feature>
<sequence>MVNYLDPLIIEAEYLSLVKLIHVVCGIYIWEWATNLPFEWKLITHIREIKASGILYISCRVATLAAIICNLVDFNVTTEIDCMVIYRLILSFGYLSLALSSSLIVLRAIAIWHWNVFVVIIVLAVYLLNVGFLIYGIVDSPVAMWDAQSVACLLTDSVKSRANICVTLSSDVTLLLVMLVGIFRSKGGGGLWKVIYHQGVVWLVIATLFYIPPVALIGLNLNDPMNLMLQTPTYVVMAICATRMHRGLYEFAHSGHIMATVTQQSRFVPVNNVEVSSIPLSRFAGVQVETKQDVYDDQGIEVSKASLTVTPSGVSADMA</sequence>
<keyword evidence="1" id="KW-0472">Membrane</keyword>
<dbReference type="EMBL" id="BFAD01000003">
    <property type="protein sequence ID" value="GBE80634.1"/>
    <property type="molecule type" value="Genomic_DNA"/>
</dbReference>
<keyword evidence="1" id="KW-0812">Transmembrane</keyword>
<protein>
    <submittedName>
        <fullName evidence="2">Uncharacterized protein</fullName>
    </submittedName>
</protein>
<evidence type="ECO:0000313" key="3">
    <source>
        <dbReference type="Proteomes" id="UP000287166"/>
    </source>
</evidence>
<keyword evidence="3" id="KW-1185">Reference proteome</keyword>